<organism evidence="2 3">
    <name type="scientific">Hibiscus sabdariffa</name>
    <name type="common">roselle</name>
    <dbReference type="NCBI Taxonomy" id="183260"/>
    <lineage>
        <taxon>Eukaryota</taxon>
        <taxon>Viridiplantae</taxon>
        <taxon>Streptophyta</taxon>
        <taxon>Embryophyta</taxon>
        <taxon>Tracheophyta</taxon>
        <taxon>Spermatophyta</taxon>
        <taxon>Magnoliopsida</taxon>
        <taxon>eudicotyledons</taxon>
        <taxon>Gunneridae</taxon>
        <taxon>Pentapetalae</taxon>
        <taxon>rosids</taxon>
        <taxon>malvids</taxon>
        <taxon>Malvales</taxon>
        <taxon>Malvaceae</taxon>
        <taxon>Malvoideae</taxon>
        <taxon>Hibiscus</taxon>
    </lineage>
</organism>
<accession>A0ABR2FTV6</accession>
<gene>
    <name evidence="2" type="ORF">V6N12_021892</name>
</gene>
<evidence type="ECO:0000313" key="3">
    <source>
        <dbReference type="Proteomes" id="UP001472677"/>
    </source>
</evidence>
<proteinExistence type="predicted"/>
<keyword evidence="3" id="KW-1185">Reference proteome</keyword>
<name>A0ABR2FTV6_9ROSI</name>
<protein>
    <submittedName>
        <fullName evidence="2">Uncharacterized protein</fullName>
    </submittedName>
</protein>
<feature type="compositionally biased region" description="Basic and acidic residues" evidence="1">
    <location>
        <begin position="186"/>
        <end position="207"/>
    </location>
</feature>
<reference evidence="2 3" key="1">
    <citation type="journal article" date="2024" name="G3 (Bethesda)">
        <title>Genome assembly of Hibiscus sabdariffa L. provides insights into metabolisms of medicinal natural products.</title>
        <authorList>
            <person name="Kim T."/>
        </authorList>
    </citation>
    <scope>NUCLEOTIDE SEQUENCE [LARGE SCALE GENOMIC DNA]</scope>
    <source>
        <strain evidence="2">TK-2024</strain>
        <tissue evidence="2">Old leaves</tissue>
    </source>
</reference>
<dbReference type="EMBL" id="JBBPBM010000004">
    <property type="protein sequence ID" value="KAK8587398.1"/>
    <property type="molecule type" value="Genomic_DNA"/>
</dbReference>
<dbReference type="Proteomes" id="UP001472677">
    <property type="component" value="Unassembled WGS sequence"/>
</dbReference>
<dbReference type="PANTHER" id="PTHR34197">
    <property type="entry name" value="OS04G0591300 PROTEIN"/>
    <property type="match status" value="1"/>
</dbReference>
<sequence length="263" mass="29554">MVNSPAAIKHLSFFKSSRLRKTDCEKKARGNQTESTGKRKFKSFLNKVAMAFYVDEEEVWKCPKHPSKRRRSGICPFCLRDKLASLCPDCAPGRPCACSANSCSSSLYRFSTAAAEDTAGFGSFSYGGVSDLTEREPAFRRSRSLVIPFLQSKPGRLSEKFDLTGNKSRTPSFWSMFKASNKSKRHESEDQQRGEKMRKAAEDERARMMTKSRSLLMTSYSGNGVSKSPASTKAKSWYFPSPMKVFRQTRGLVFQERSPLHGG</sequence>
<comment type="caution">
    <text evidence="2">The sequence shown here is derived from an EMBL/GenBank/DDBJ whole genome shotgun (WGS) entry which is preliminary data.</text>
</comment>
<feature type="region of interest" description="Disordered" evidence="1">
    <location>
        <begin position="179"/>
        <end position="207"/>
    </location>
</feature>
<evidence type="ECO:0000313" key="2">
    <source>
        <dbReference type="EMBL" id="KAK8587398.1"/>
    </source>
</evidence>
<dbReference type="PANTHER" id="PTHR34197:SF2">
    <property type="entry name" value="OS04G0591300 PROTEIN"/>
    <property type="match status" value="1"/>
</dbReference>
<evidence type="ECO:0000256" key="1">
    <source>
        <dbReference type="SAM" id="MobiDB-lite"/>
    </source>
</evidence>